<dbReference type="SMART" id="SM00283">
    <property type="entry name" value="MA"/>
    <property type="match status" value="1"/>
</dbReference>
<dbReference type="EMBL" id="JAGJRS010000010">
    <property type="protein sequence ID" value="MBP1473632.1"/>
    <property type="molecule type" value="Genomic_DNA"/>
</dbReference>
<evidence type="ECO:0000259" key="6">
    <source>
        <dbReference type="PROSITE" id="PS50111"/>
    </source>
</evidence>
<reference evidence="7 8" key="1">
    <citation type="submission" date="2021-04" db="EMBL/GenBank/DDBJ databases">
        <authorList>
            <person name="Huq M.A."/>
        </authorList>
    </citation>
    <scope>NUCLEOTIDE SEQUENCE [LARGE SCALE GENOMIC DNA]</scope>
    <source>
        <strain evidence="7 8">MAH-13</strain>
    </source>
</reference>
<evidence type="ECO:0000256" key="1">
    <source>
        <dbReference type="ARBA" id="ARBA00022481"/>
    </source>
</evidence>
<dbReference type="PRINTS" id="PR00260">
    <property type="entry name" value="CHEMTRNSDUCR"/>
</dbReference>
<dbReference type="Proteomes" id="UP000823790">
    <property type="component" value="Unassembled WGS sequence"/>
</dbReference>
<dbReference type="PROSITE" id="PS50111">
    <property type="entry name" value="CHEMOTAXIS_TRANSDUC_2"/>
    <property type="match status" value="1"/>
</dbReference>
<dbReference type="PANTHER" id="PTHR43531">
    <property type="entry name" value="PROTEIN ICFG"/>
    <property type="match status" value="1"/>
</dbReference>
<gene>
    <name evidence="7" type="ORF">J7I44_04930</name>
</gene>
<dbReference type="Gene3D" id="1.10.287.950">
    <property type="entry name" value="Methyl-accepting chemotaxis protein"/>
    <property type="match status" value="1"/>
</dbReference>
<comment type="caution">
    <text evidence="7">The sequence shown here is derived from an EMBL/GenBank/DDBJ whole genome shotgun (WGS) entry which is preliminary data.</text>
</comment>
<dbReference type="InterPro" id="IPR004090">
    <property type="entry name" value="Chemotax_Me-accpt_rcpt"/>
</dbReference>
<feature type="chain" id="PRO_5047526620" description="Methyl-accepting transducer domain-containing protein" evidence="5">
    <location>
        <begin position="30"/>
        <end position="539"/>
    </location>
</feature>
<protein>
    <recommendedName>
        <fullName evidence="6">Methyl-accepting transducer domain-containing protein</fullName>
    </recommendedName>
</protein>
<keyword evidence="2 4" id="KW-0807">Transducer</keyword>
<feature type="domain" description="Methyl-accepting transducer" evidence="6">
    <location>
        <begin position="258"/>
        <end position="487"/>
    </location>
</feature>
<dbReference type="CDD" id="cd11386">
    <property type="entry name" value="MCP_signal"/>
    <property type="match status" value="1"/>
</dbReference>
<keyword evidence="1" id="KW-0488">Methylation</keyword>
<feature type="signal peptide" evidence="5">
    <location>
        <begin position="1"/>
        <end position="29"/>
    </location>
</feature>
<name>A0ABS4DKQ3_9GAMM</name>
<evidence type="ECO:0000256" key="5">
    <source>
        <dbReference type="SAM" id="SignalP"/>
    </source>
</evidence>
<evidence type="ECO:0000256" key="4">
    <source>
        <dbReference type="PROSITE-ProRule" id="PRU00284"/>
    </source>
</evidence>
<dbReference type="SUPFAM" id="SSF58104">
    <property type="entry name" value="Methyl-accepting chemotaxis protein (MCP) signaling domain"/>
    <property type="match status" value="1"/>
</dbReference>
<dbReference type="InterPro" id="IPR051310">
    <property type="entry name" value="MCP_chemotaxis"/>
</dbReference>
<dbReference type="PANTHER" id="PTHR43531:SF14">
    <property type="entry name" value="METHYL-ACCEPTING CHEMOTAXIS PROTEIN I-RELATED"/>
    <property type="match status" value="1"/>
</dbReference>
<evidence type="ECO:0000256" key="3">
    <source>
        <dbReference type="ARBA" id="ARBA00029447"/>
    </source>
</evidence>
<dbReference type="RefSeq" id="WP_209616722.1">
    <property type="nucleotide sequence ID" value="NZ_JAGJRS010000010.1"/>
</dbReference>
<proteinExistence type="inferred from homology"/>
<organism evidence="7 8">
    <name type="scientific">Frateuria flava</name>
    <dbReference type="NCBI Taxonomy" id="2821489"/>
    <lineage>
        <taxon>Bacteria</taxon>
        <taxon>Pseudomonadati</taxon>
        <taxon>Pseudomonadota</taxon>
        <taxon>Gammaproteobacteria</taxon>
        <taxon>Lysobacterales</taxon>
        <taxon>Rhodanobacteraceae</taxon>
        <taxon>Frateuria</taxon>
    </lineage>
</organism>
<sequence>MKFKTRILLAPAITLALFLAGWLASSAVATRTGNAVASLGAVDYPYLEGLKQFDQQFKHTTQTVQNAVAEGDKAKLDDARAIATEAQTTLTALRALGDHRTAADALGKAYDGYVGTATHAAETMLGPPSDTTAAAVAAMQQSQQALEKQLADDITAATATVRERLDASHAGVQRMMVSNAVSGVLIVLVLLLGAWQMLRAIARDLGAEPEQLRTVVARIAAGDLAVDDAGTVHEDAVLGRLQAMAAQLASIVGAIRGVSLEVGDASAQIAQGNDDLSRRTQVQAASLEQTSLSMAQMTATVRQNAANADRADQLAREARTQAEQGGAVMGETNASMQAINASSQRIADIVGLIDEIAFQTNLLSLNAAVEAARAGEQGRGFAVVAAEVRSLAQRSAAAAREIKGLIADSVEKVQTGSALVGRSGQSLEAIVASVKKVTDIVAEIAAASREQSAGILQVSATVTAMDESTQQNAALVEEAAAASRAMQEQARSLLHEVAFFQLGEGGAAPAVPAPIPAPHRAEAAQPIASLAVAGGWQEF</sequence>
<dbReference type="InterPro" id="IPR004089">
    <property type="entry name" value="MCPsignal_dom"/>
</dbReference>
<keyword evidence="5" id="KW-0732">Signal</keyword>
<evidence type="ECO:0000256" key="2">
    <source>
        <dbReference type="ARBA" id="ARBA00023224"/>
    </source>
</evidence>
<evidence type="ECO:0000313" key="8">
    <source>
        <dbReference type="Proteomes" id="UP000823790"/>
    </source>
</evidence>
<comment type="similarity">
    <text evidence="3">Belongs to the methyl-accepting chemotaxis (MCP) protein family.</text>
</comment>
<dbReference type="Pfam" id="PF00015">
    <property type="entry name" value="MCPsignal"/>
    <property type="match status" value="1"/>
</dbReference>
<evidence type="ECO:0000313" key="7">
    <source>
        <dbReference type="EMBL" id="MBP1473632.1"/>
    </source>
</evidence>
<accession>A0ABS4DKQ3</accession>
<keyword evidence="8" id="KW-1185">Reference proteome</keyword>